<dbReference type="AlphaFoldDB" id="B0WER6"/>
<sequence>MVKKVHSYKVISLMHKLKAAKVIPSSIVPNYENPYRVNLELHNTFKADDLGKVFIQLKVVERRKQTRNTGNQAGAGPQEVPILLLDPFDQEIDQDPVALFLLVEQSNCQRTFANYETWTVKAIKKNLKKCKWDAARYALHLLADLLNCHVISLVALAVGLGWPGVVLEEGIGGGKFAGSDLGLDDFGSMINRTESAIN</sequence>
<keyword evidence="3" id="KW-1185">Reference proteome</keyword>
<protein>
    <submittedName>
        <fullName evidence="1 2">Uncharacterized protein</fullName>
    </submittedName>
</protein>
<evidence type="ECO:0000313" key="1">
    <source>
        <dbReference type="EMBL" id="EDS45829.1"/>
    </source>
</evidence>
<dbReference type="EMBL" id="DS231911">
    <property type="protein sequence ID" value="EDS45829.1"/>
    <property type="molecule type" value="Genomic_DNA"/>
</dbReference>
<dbReference type="VEuPathDB" id="VectorBase:CQUJHB002958"/>
<accession>B0WER6</accession>
<reference evidence="1" key="1">
    <citation type="submission" date="2007-03" db="EMBL/GenBank/DDBJ databases">
        <title>Annotation of Culex pipiens quinquefasciatus.</title>
        <authorList>
            <consortium name="The Broad Institute Genome Sequencing Platform"/>
            <person name="Atkinson P.W."/>
            <person name="Hemingway J."/>
            <person name="Christensen B.M."/>
            <person name="Higgs S."/>
            <person name="Kodira C."/>
            <person name="Hannick L."/>
            <person name="Megy K."/>
            <person name="O'Leary S."/>
            <person name="Pearson M."/>
            <person name="Haas B.J."/>
            <person name="Mauceli E."/>
            <person name="Wortman J.R."/>
            <person name="Lee N.H."/>
            <person name="Guigo R."/>
            <person name="Stanke M."/>
            <person name="Alvarado L."/>
            <person name="Amedeo P."/>
            <person name="Antoine C.H."/>
            <person name="Arensburger P."/>
            <person name="Bidwell S.L."/>
            <person name="Crawford M."/>
            <person name="Camaro F."/>
            <person name="Devon K."/>
            <person name="Engels R."/>
            <person name="Hammond M."/>
            <person name="Howarth C."/>
            <person name="Koehrsen M."/>
            <person name="Lawson D."/>
            <person name="Montgomery P."/>
            <person name="Nene V."/>
            <person name="Nusbaum C."/>
            <person name="Puiu D."/>
            <person name="Romero-Severson J."/>
            <person name="Severson D.W."/>
            <person name="Shumway M."/>
            <person name="Sisk P."/>
            <person name="Stolte C."/>
            <person name="Zeng Q."/>
            <person name="Eisenstadt E."/>
            <person name="Fraser-Liggett C."/>
            <person name="Strausberg R."/>
            <person name="Galagan J."/>
            <person name="Birren B."/>
            <person name="Collins F.H."/>
        </authorList>
    </citation>
    <scope>NUCLEOTIDE SEQUENCE [LARGE SCALE GENOMIC DNA]</scope>
    <source>
        <strain evidence="1">JHB</strain>
    </source>
</reference>
<dbReference type="Proteomes" id="UP000002320">
    <property type="component" value="Unassembled WGS sequence"/>
</dbReference>
<dbReference type="HOGENOM" id="CLU_1379360_0_0_1"/>
<name>B0WER6_CULQU</name>
<dbReference type="KEGG" id="cqu:CpipJ_CPIJ005651"/>
<dbReference type="InParanoid" id="B0WER6"/>
<dbReference type="Gene3D" id="1.25.40.180">
    <property type="match status" value="1"/>
</dbReference>
<evidence type="ECO:0000313" key="3">
    <source>
        <dbReference type="Proteomes" id="UP000002320"/>
    </source>
</evidence>
<dbReference type="VEuPathDB" id="VectorBase:CPIJ005651"/>
<proteinExistence type="predicted"/>
<gene>
    <name evidence="2" type="primary">6037273</name>
    <name evidence="1" type="ORF">CpipJ_CPIJ005651</name>
</gene>
<dbReference type="STRING" id="7176.B0WER6"/>
<evidence type="ECO:0000313" key="2">
    <source>
        <dbReference type="EnsemblMetazoa" id="CPIJ005651-PA"/>
    </source>
</evidence>
<reference evidence="2" key="2">
    <citation type="submission" date="2020-05" db="UniProtKB">
        <authorList>
            <consortium name="EnsemblMetazoa"/>
        </authorList>
    </citation>
    <scope>IDENTIFICATION</scope>
    <source>
        <strain evidence="2">JHB</strain>
    </source>
</reference>
<organism>
    <name type="scientific">Culex quinquefasciatus</name>
    <name type="common">Southern house mosquito</name>
    <name type="synonym">Culex pungens</name>
    <dbReference type="NCBI Taxonomy" id="7176"/>
    <lineage>
        <taxon>Eukaryota</taxon>
        <taxon>Metazoa</taxon>
        <taxon>Ecdysozoa</taxon>
        <taxon>Arthropoda</taxon>
        <taxon>Hexapoda</taxon>
        <taxon>Insecta</taxon>
        <taxon>Pterygota</taxon>
        <taxon>Neoptera</taxon>
        <taxon>Endopterygota</taxon>
        <taxon>Diptera</taxon>
        <taxon>Nematocera</taxon>
        <taxon>Culicoidea</taxon>
        <taxon>Culicidae</taxon>
        <taxon>Culicinae</taxon>
        <taxon>Culicini</taxon>
        <taxon>Culex</taxon>
        <taxon>Culex</taxon>
    </lineage>
</organism>
<dbReference type="EnsemblMetazoa" id="CPIJ005651-RA">
    <property type="protein sequence ID" value="CPIJ005651-PA"/>
    <property type="gene ID" value="CPIJ005651"/>
</dbReference>